<proteinExistence type="predicted"/>
<comment type="caution">
    <text evidence="2">The sequence shown here is derived from an EMBL/GenBank/DDBJ whole genome shotgun (WGS) entry which is preliminary data.</text>
</comment>
<evidence type="ECO:0000256" key="1">
    <source>
        <dbReference type="SAM" id="Phobius"/>
    </source>
</evidence>
<organism evidence="2 3">
    <name type="scientific">Nocardioides marmoriginsengisoli</name>
    <dbReference type="NCBI Taxonomy" id="661483"/>
    <lineage>
        <taxon>Bacteria</taxon>
        <taxon>Bacillati</taxon>
        <taxon>Actinomycetota</taxon>
        <taxon>Actinomycetes</taxon>
        <taxon>Propionibacteriales</taxon>
        <taxon>Nocardioidaceae</taxon>
        <taxon>Nocardioides</taxon>
    </lineage>
</organism>
<sequence>MAKVVKSDEPFPERAEARRIQKDLIRDTMAKILRVVFLFFAVVLALGAFLVAAHENVSQDNQLVKFVLDVAGAIDGPFSRDNGIFDFHGTNGDVKDAVVNWGIAALVYLAIGRYLQRLLAPKSS</sequence>
<keyword evidence="1" id="KW-1133">Transmembrane helix</keyword>
<keyword evidence="1" id="KW-0472">Membrane</keyword>
<reference evidence="2 3" key="1">
    <citation type="submission" date="2018-11" db="EMBL/GenBank/DDBJ databases">
        <authorList>
            <person name="Li F."/>
        </authorList>
    </citation>
    <scope>NUCLEOTIDE SEQUENCE [LARGE SCALE GENOMIC DNA]</scope>
    <source>
        <strain evidence="2 3">Gsoil 097</strain>
    </source>
</reference>
<gene>
    <name evidence="2" type="ORF">EFK50_04530</name>
</gene>
<dbReference type="OrthoDB" id="3828130at2"/>
<feature type="transmembrane region" description="Helical" evidence="1">
    <location>
        <begin position="98"/>
        <end position="115"/>
    </location>
</feature>
<evidence type="ECO:0000313" key="3">
    <source>
        <dbReference type="Proteomes" id="UP000267128"/>
    </source>
</evidence>
<dbReference type="AlphaFoldDB" id="A0A3N0CQP9"/>
<evidence type="ECO:0000313" key="2">
    <source>
        <dbReference type="EMBL" id="RNL65233.1"/>
    </source>
</evidence>
<protein>
    <submittedName>
        <fullName evidence="2">Uncharacterized protein</fullName>
    </submittedName>
</protein>
<dbReference type="Proteomes" id="UP000267128">
    <property type="component" value="Unassembled WGS sequence"/>
</dbReference>
<name>A0A3N0CQP9_9ACTN</name>
<keyword evidence="1" id="KW-0812">Transmembrane</keyword>
<dbReference type="EMBL" id="RJSE01000003">
    <property type="protein sequence ID" value="RNL65233.1"/>
    <property type="molecule type" value="Genomic_DNA"/>
</dbReference>
<accession>A0A3N0CQP9</accession>
<feature type="transmembrane region" description="Helical" evidence="1">
    <location>
        <begin position="32"/>
        <end position="53"/>
    </location>
</feature>
<dbReference type="RefSeq" id="WP_123226336.1">
    <property type="nucleotide sequence ID" value="NZ_RJSE01000003.1"/>
</dbReference>
<keyword evidence="3" id="KW-1185">Reference proteome</keyword>